<dbReference type="Pfam" id="PF25898">
    <property type="entry name" value="LolA_2nd_metazoa"/>
    <property type="match status" value="1"/>
</dbReference>
<sequence length="260" mass="29361">MTHFTATPPSWTAEELTLLYSEMMSTHRVVSHPSLLFLINPAYPPVYKGKVTLETGIKTEKWWDCHYIPALDATVTAEWYFTDSDDWIPSTGKNDPMPVMLKVKGRVGDIRDIDHTYTFNSFRPFLTDSQASFFKGYFSFTAELVQQTSQGVGIFTDIKEYYDSQLMLSRFDYSPKGTLLGFATDAASRPISEVHDFLTGVAYVMDMELGNCTVLPLSKSPHYDVAPTDANHVRMKTVKEFFGTDGKIGAMDWTYTGQVT</sequence>
<dbReference type="PANTHER" id="PTHR36902:SF1">
    <property type="entry name" value="ENRICHED IN SURFACE-LABELED PROTEOME PROTEIN 9"/>
    <property type="match status" value="1"/>
</dbReference>
<dbReference type="InterPro" id="IPR058831">
    <property type="entry name" value="LolA-like_dom_2nd"/>
</dbReference>
<proteinExistence type="predicted"/>
<comment type="caution">
    <text evidence="2">The sequence shown here is derived from an EMBL/GenBank/DDBJ whole genome shotgun (WGS) entry which is preliminary data.</text>
</comment>
<accession>A0A7J7JSG1</accession>
<reference evidence="2" key="1">
    <citation type="submission" date="2020-06" db="EMBL/GenBank/DDBJ databases">
        <title>Draft genome of Bugula neritina, a colonial animal packing powerful symbionts and potential medicines.</title>
        <authorList>
            <person name="Rayko M."/>
        </authorList>
    </citation>
    <scope>NUCLEOTIDE SEQUENCE [LARGE SCALE GENOMIC DNA]</scope>
    <source>
        <strain evidence="2">Kwan_BN1</strain>
    </source>
</reference>
<dbReference type="AlphaFoldDB" id="A0A7J7JSG1"/>
<organism evidence="2 3">
    <name type="scientific">Bugula neritina</name>
    <name type="common">Brown bryozoan</name>
    <name type="synonym">Sertularia neritina</name>
    <dbReference type="NCBI Taxonomy" id="10212"/>
    <lineage>
        <taxon>Eukaryota</taxon>
        <taxon>Metazoa</taxon>
        <taxon>Spiralia</taxon>
        <taxon>Lophotrochozoa</taxon>
        <taxon>Bryozoa</taxon>
        <taxon>Gymnolaemata</taxon>
        <taxon>Cheilostomatida</taxon>
        <taxon>Flustrina</taxon>
        <taxon>Buguloidea</taxon>
        <taxon>Bugulidae</taxon>
        <taxon>Bugula</taxon>
    </lineage>
</organism>
<evidence type="ECO:0000259" key="1">
    <source>
        <dbReference type="Pfam" id="PF25898"/>
    </source>
</evidence>
<keyword evidence="3" id="KW-1185">Reference proteome</keyword>
<dbReference type="OrthoDB" id="5983572at2759"/>
<protein>
    <recommendedName>
        <fullName evidence="1">LolA-like domain-containing protein</fullName>
    </recommendedName>
</protein>
<evidence type="ECO:0000313" key="2">
    <source>
        <dbReference type="EMBL" id="KAF6028368.1"/>
    </source>
</evidence>
<dbReference type="Proteomes" id="UP000593567">
    <property type="component" value="Unassembled WGS sequence"/>
</dbReference>
<gene>
    <name evidence="2" type="ORF">EB796_013324</name>
</gene>
<evidence type="ECO:0000313" key="3">
    <source>
        <dbReference type="Proteomes" id="UP000593567"/>
    </source>
</evidence>
<dbReference type="EMBL" id="VXIV02001956">
    <property type="protein sequence ID" value="KAF6028368.1"/>
    <property type="molecule type" value="Genomic_DNA"/>
</dbReference>
<feature type="domain" description="LolA-like" evidence="1">
    <location>
        <begin position="134"/>
        <end position="259"/>
    </location>
</feature>
<name>A0A7J7JSG1_BUGNE</name>
<dbReference type="PANTHER" id="PTHR36902">
    <property type="entry name" value="ENRICHED IN SURFACE-LABELED PROTEOME PROTEIN 9"/>
    <property type="match status" value="1"/>
</dbReference>